<dbReference type="InterPro" id="IPR029063">
    <property type="entry name" value="SAM-dependent_MTases_sf"/>
</dbReference>
<proteinExistence type="predicted"/>
<dbReference type="Gene3D" id="3.40.50.150">
    <property type="entry name" value="Vaccinia Virus protein VP39"/>
    <property type="match status" value="1"/>
</dbReference>
<keyword evidence="2" id="KW-0808">Transferase</keyword>
<dbReference type="EMBL" id="JACZHT010000004">
    <property type="protein sequence ID" value="MBE1237305.1"/>
    <property type="molecule type" value="Genomic_DNA"/>
</dbReference>
<dbReference type="AlphaFoldDB" id="A0A8J7CQV8"/>
<dbReference type="Pfam" id="PF08241">
    <property type="entry name" value="Methyltransf_11"/>
    <property type="match status" value="1"/>
</dbReference>
<dbReference type="InterPro" id="IPR013216">
    <property type="entry name" value="Methyltransf_11"/>
</dbReference>
<gene>
    <name evidence="2" type="ORF">IHV25_06555</name>
</gene>
<protein>
    <submittedName>
        <fullName evidence="2">Methyltransferase domain-containing protein</fullName>
    </submittedName>
</protein>
<sequence length="250" mass="28111">MNSTELLVDFFRGVARQGPGGDAETKRALELAGLDRSRPLRIADLGCGTGSSALVLASELDATLTAVDIFPPFLEDLRARARDCGVEDRITTVAGSMDSLPFQDSEFDVIWSEGAIYNVGFANGIRSWSRFLKPGGVLVVSEITWLGSRRPQELQSYWEWEYPEIDTTSSKMRVLEQHGYTPCAYFVLPDRCWLDNYYHPLKETFGSFLERHGDSDQARAIVEAQEREMGLYEKYGAYYGYAVYVARKAL</sequence>
<keyword evidence="3" id="KW-1185">Reference proteome</keyword>
<dbReference type="CDD" id="cd02440">
    <property type="entry name" value="AdoMet_MTases"/>
    <property type="match status" value="1"/>
</dbReference>
<dbReference type="GO" id="GO:0008757">
    <property type="term" value="F:S-adenosylmethionine-dependent methyltransferase activity"/>
    <property type="evidence" value="ECO:0007669"/>
    <property type="project" value="InterPro"/>
</dbReference>
<evidence type="ECO:0000259" key="1">
    <source>
        <dbReference type="Pfam" id="PF08241"/>
    </source>
</evidence>
<keyword evidence="2" id="KW-0489">Methyltransferase</keyword>
<evidence type="ECO:0000313" key="2">
    <source>
        <dbReference type="EMBL" id="MBE1237305.1"/>
    </source>
</evidence>
<comment type="caution">
    <text evidence="2">The sequence shown here is derived from an EMBL/GenBank/DDBJ whole genome shotgun (WGS) entry which is preliminary data.</text>
</comment>
<organism evidence="2 3">
    <name type="scientific">Phaeovibrio sulfidiphilus</name>
    <dbReference type="NCBI Taxonomy" id="1220600"/>
    <lineage>
        <taxon>Bacteria</taxon>
        <taxon>Pseudomonadati</taxon>
        <taxon>Pseudomonadota</taxon>
        <taxon>Alphaproteobacteria</taxon>
        <taxon>Rhodospirillales</taxon>
        <taxon>Rhodospirillaceae</taxon>
        <taxon>Phaeovibrio</taxon>
    </lineage>
</organism>
<accession>A0A8J7CQV8</accession>
<dbReference type="PANTHER" id="PTHR43591:SF24">
    <property type="entry name" value="2-METHOXY-6-POLYPRENYL-1,4-BENZOQUINOL METHYLASE, MITOCHONDRIAL"/>
    <property type="match status" value="1"/>
</dbReference>
<dbReference type="PANTHER" id="PTHR43591">
    <property type="entry name" value="METHYLTRANSFERASE"/>
    <property type="match status" value="1"/>
</dbReference>
<feature type="domain" description="Methyltransferase type 11" evidence="1">
    <location>
        <begin position="44"/>
        <end position="140"/>
    </location>
</feature>
<reference evidence="2" key="1">
    <citation type="submission" date="2020-10" db="EMBL/GenBank/DDBJ databases">
        <title>Genome sequence of the unusual species of purple photosynthetic bacteria, Phaeovibrio sulfidiphilus DSM 23193, type strain.</title>
        <authorList>
            <person name="Kyndt J.A."/>
            <person name="Meyer T.E."/>
        </authorList>
    </citation>
    <scope>NUCLEOTIDE SEQUENCE</scope>
    <source>
        <strain evidence="2">DSM 23193</strain>
    </source>
</reference>
<evidence type="ECO:0000313" key="3">
    <source>
        <dbReference type="Proteomes" id="UP000631034"/>
    </source>
</evidence>
<dbReference type="SUPFAM" id="SSF53335">
    <property type="entry name" value="S-adenosyl-L-methionine-dependent methyltransferases"/>
    <property type="match status" value="1"/>
</dbReference>
<name>A0A8J7CQV8_9PROT</name>
<dbReference type="RefSeq" id="WP_192534317.1">
    <property type="nucleotide sequence ID" value="NZ_JACZHT010000004.1"/>
</dbReference>
<dbReference type="GO" id="GO:0032259">
    <property type="term" value="P:methylation"/>
    <property type="evidence" value="ECO:0007669"/>
    <property type="project" value="UniProtKB-KW"/>
</dbReference>
<dbReference type="Proteomes" id="UP000631034">
    <property type="component" value="Unassembled WGS sequence"/>
</dbReference>